<keyword evidence="19" id="KW-1185">Reference proteome</keyword>
<keyword evidence="12" id="KW-0902">Two-component regulatory system</keyword>
<protein>
    <recommendedName>
        <fullName evidence="3">histidine kinase</fullName>
        <ecNumber evidence="3">2.7.13.3</ecNumber>
    </recommendedName>
</protein>
<feature type="transmembrane region" description="Helical" evidence="14">
    <location>
        <begin position="80"/>
        <end position="101"/>
    </location>
</feature>
<dbReference type="InterPro" id="IPR011620">
    <property type="entry name" value="Sig_transdc_His_kinase_LytS_TM"/>
</dbReference>
<evidence type="ECO:0000256" key="8">
    <source>
        <dbReference type="ARBA" id="ARBA00022741"/>
    </source>
</evidence>
<evidence type="ECO:0000256" key="3">
    <source>
        <dbReference type="ARBA" id="ARBA00012438"/>
    </source>
</evidence>
<evidence type="ECO:0000256" key="7">
    <source>
        <dbReference type="ARBA" id="ARBA00022692"/>
    </source>
</evidence>
<dbReference type="EMBL" id="JPGY02000001">
    <property type="protein sequence ID" value="KRU10804.1"/>
    <property type="molecule type" value="Genomic_DNA"/>
</dbReference>
<evidence type="ECO:0000256" key="6">
    <source>
        <dbReference type="ARBA" id="ARBA00022679"/>
    </source>
</evidence>
<dbReference type="GO" id="GO:0000155">
    <property type="term" value="F:phosphorelay sensor kinase activity"/>
    <property type="evidence" value="ECO:0007669"/>
    <property type="project" value="InterPro"/>
</dbReference>
<name>A0A0H3JB67_CLOPA</name>
<dbReference type="EMBL" id="CP009268">
    <property type="protein sequence ID" value="AJA53188.1"/>
    <property type="molecule type" value="Genomic_DNA"/>
</dbReference>
<dbReference type="GO" id="GO:0005886">
    <property type="term" value="C:plasma membrane"/>
    <property type="evidence" value="ECO:0007669"/>
    <property type="project" value="UniProtKB-SubCell"/>
</dbReference>
<evidence type="ECO:0000256" key="10">
    <source>
        <dbReference type="ARBA" id="ARBA00022840"/>
    </source>
</evidence>
<keyword evidence="5" id="KW-0597">Phosphoprotein</keyword>
<dbReference type="eggNOG" id="COG3275">
    <property type="taxonomic scope" value="Bacteria"/>
</dbReference>
<dbReference type="KEGG" id="cpae:CPAST_c31340"/>
<dbReference type="SUPFAM" id="SSF55781">
    <property type="entry name" value="GAF domain-like"/>
    <property type="match status" value="1"/>
</dbReference>
<keyword evidence="11 14" id="KW-1133">Transmembrane helix</keyword>
<keyword evidence="4" id="KW-1003">Cell membrane</keyword>
<dbReference type="Gene3D" id="1.10.1760.20">
    <property type="match status" value="1"/>
</dbReference>
<evidence type="ECO:0000313" key="18">
    <source>
        <dbReference type="Proteomes" id="UP000028042"/>
    </source>
</evidence>
<dbReference type="PATRIC" id="fig|1262449.3.peg.2405"/>
<evidence type="ECO:0000313" key="16">
    <source>
        <dbReference type="EMBL" id="AJA53188.1"/>
    </source>
</evidence>
<evidence type="ECO:0000256" key="1">
    <source>
        <dbReference type="ARBA" id="ARBA00000085"/>
    </source>
</evidence>
<dbReference type="SUPFAM" id="SSF55874">
    <property type="entry name" value="ATPase domain of HSP90 chaperone/DNA topoisomerase II/histidine kinase"/>
    <property type="match status" value="1"/>
</dbReference>
<dbReference type="AlphaFoldDB" id="A0A0H3JB67"/>
<evidence type="ECO:0000256" key="12">
    <source>
        <dbReference type="ARBA" id="ARBA00023012"/>
    </source>
</evidence>
<feature type="transmembrane region" description="Helical" evidence="14">
    <location>
        <begin position="51"/>
        <end position="68"/>
    </location>
</feature>
<dbReference type="GeneID" id="93075242"/>
<organism evidence="16 19">
    <name type="scientific">Clostridium pasteurianum DSM 525 = ATCC 6013</name>
    <dbReference type="NCBI Taxonomy" id="1262449"/>
    <lineage>
        <taxon>Bacteria</taxon>
        <taxon>Bacillati</taxon>
        <taxon>Bacillota</taxon>
        <taxon>Clostridia</taxon>
        <taxon>Eubacteriales</taxon>
        <taxon>Clostridiaceae</taxon>
        <taxon>Clostridium</taxon>
    </lineage>
</organism>
<dbReference type="InterPro" id="IPR036890">
    <property type="entry name" value="HATPase_C_sf"/>
</dbReference>
<dbReference type="Proteomes" id="UP000028042">
    <property type="component" value="Unassembled WGS sequence"/>
</dbReference>
<evidence type="ECO:0000313" key="19">
    <source>
        <dbReference type="Proteomes" id="UP000030905"/>
    </source>
</evidence>
<accession>A0A0H3JB67</accession>
<dbReference type="Gene3D" id="3.30.565.10">
    <property type="entry name" value="Histidine kinase-like ATPase, C-terminal domain"/>
    <property type="match status" value="1"/>
</dbReference>
<evidence type="ECO:0000259" key="15">
    <source>
        <dbReference type="SMART" id="SM00387"/>
    </source>
</evidence>
<dbReference type="SMART" id="SM00387">
    <property type="entry name" value="HATPase_c"/>
    <property type="match status" value="1"/>
</dbReference>
<dbReference type="Pfam" id="PF06580">
    <property type="entry name" value="His_kinase"/>
    <property type="match status" value="1"/>
</dbReference>
<keyword evidence="9 17" id="KW-0418">Kinase</keyword>
<evidence type="ECO:0000256" key="9">
    <source>
        <dbReference type="ARBA" id="ARBA00022777"/>
    </source>
</evidence>
<dbReference type="InterPro" id="IPR050640">
    <property type="entry name" value="Bact_2-comp_sensor_kinase"/>
</dbReference>
<keyword evidence="13 14" id="KW-0472">Membrane</keyword>
<evidence type="ECO:0000256" key="4">
    <source>
        <dbReference type="ARBA" id="ARBA00022475"/>
    </source>
</evidence>
<feature type="transmembrane region" description="Helical" evidence="14">
    <location>
        <begin position="107"/>
        <end position="130"/>
    </location>
</feature>
<evidence type="ECO:0000256" key="2">
    <source>
        <dbReference type="ARBA" id="ARBA00004651"/>
    </source>
</evidence>
<reference evidence="16 19" key="1">
    <citation type="journal article" date="2015" name="Genome Announc.">
        <title>Complete Genome Sequence of the Nitrogen-Fixing and Solvent-Producing Clostridium pasteurianum DSM 525.</title>
        <authorList>
            <person name="Poehlein A."/>
            <person name="Grosse-Honebrink A."/>
            <person name="Zhang Y."/>
            <person name="Minton N.P."/>
            <person name="Daniel R."/>
        </authorList>
    </citation>
    <scope>NUCLEOTIDE SEQUENCE [LARGE SCALE GENOMIC DNA]</scope>
    <source>
        <strain evidence="16">DSM 525</strain>
        <strain evidence="19">DSM 525 / ATCC 6013</strain>
    </source>
</reference>
<comment type="catalytic activity">
    <reaction evidence="1">
        <text>ATP + protein L-histidine = ADP + protein N-phospho-L-histidine.</text>
        <dbReference type="EC" id="2.7.13.3"/>
    </reaction>
</comment>
<dbReference type="Pfam" id="PF02518">
    <property type="entry name" value="HATPase_c"/>
    <property type="match status" value="1"/>
</dbReference>
<keyword evidence="7 14" id="KW-0812">Transmembrane</keyword>
<feature type="domain" description="Histidine kinase/HSP90-like ATPase" evidence="15">
    <location>
        <begin position="453"/>
        <end position="559"/>
    </location>
</feature>
<keyword evidence="10" id="KW-0067">ATP-binding</keyword>
<dbReference type="EC" id="2.7.13.3" evidence="3"/>
<dbReference type="RefSeq" id="WP_003445596.1">
    <property type="nucleotide sequence ID" value="NZ_ANZB01000007.1"/>
</dbReference>
<evidence type="ECO:0000313" key="17">
    <source>
        <dbReference type="EMBL" id="KRU10804.1"/>
    </source>
</evidence>
<dbReference type="PANTHER" id="PTHR34220">
    <property type="entry name" value="SENSOR HISTIDINE KINASE YPDA"/>
    <property type="match status" value="1"/>
</dbReference>
<sequence length="560" mass="63079">MLYSKFIYTYNMMGKLFERAAFLIILLFILTRIQGFRRVFQKNSYEKKDLIILCMIFSVFSIIANYTGIDVEGSLVNTRIITIISGGILFGPVVGITTGVVAGLHRYLINIQGVTSFPCLISSIVAGLVAGYINKKIQKNHMWIAGIIAGMFCEGLTMIFILILSVPHQLGIDIVSKISIPMILGEVNVGFIVLLIQSVEDERDKIAGTQAKLALDIANKTLPYFRSINSESLKKICTIIKGDIKADAVAITDEKYILAYVGEDEEYYDPGKEIITEATKRSIKSGKIEIINDNFDVYNINNKIKSAIIIPLKDKEEVIGTLKIYYKRDHKITYSLECLAVGLSQIISTLMEVSKVEHIREMANKAEIRALQTKINPHFLFNALNAITSFIRINPDKARELIINLSSYLRYNIDIGDKLIDIKSELKQVRDYIEIEKARFGDKLKVIYDIDEVHVKIPSLIIEPLVENAVIHGILKVRGQGIVKISVKDCEDKVKITIEDTGPGISDEIIDKVYNDSMPENKIGIYNVHARLKLIYGEGLKIEKLQNGTKIEFYVRNVDE</sequence>
<feature type="transmembrane region" description="Helical" evidence="14">
    <location>
        <begin position="142"/>
        <end position="166"/>
    </location>
</feature>
<dbReference type="GO" id="GO:0005524">
    <property type="term" value="F:ATP binding"/>
    <property type="evidence" value="ECO:0007669"/>
    <property type="project" value="UniProtKB-KW"/>
</dbReference>
<dbReference type="Proteomes" id="UP000030905">
    <property type="component" value="Chromosome"/>
</dbReference>
<dbReference type="GO" id="GO:0071555">
    <property type="term" value="P:cell wall organization"/>
    <property type="evidence" value="ECO:0007669"/>
    <property type="project" value="InterPro"/>
</dbReference>
<gene>
    <name evidence="16" type="ORF">CLPA_c31340</name>
    <name evidence="17" type="ORF">CP6013_00051</name>
</gene>
<dbReference type="KEGG" id="cpat:CLPA_c31340"/>
<evidence type="ECO:0000256" key="14">
    <source>
        <dbReference type="SAM" id="Phobius"/>
    </source>
</evidence>
<proteinExistence type="predicted"/>
<dbReference type="Pfam" id="PF07694">
    <property type="entry name" value="5TM-5TMR_LYT"/>
    <property type="match status" value="1"/>
</dbReference>
<comment type="subcellular location">
    <subcellularLocation>
        <location evidence="2">Cell membrane</location>
        <topology evidence="2">Multi-pass membrane protein</topology>
    </subcellularLocation>
</comment>
<dbReference type="InterPro" id="IPR029016">
    <property type="entry name" value="GAF-like_dom_sf"/>
</dbReference>
<evidence type="ECO:0000256" key="5">
    <source>
        <dbReference type="ARBA" id="ARBA00022553"/>
    </source>
</evidence>
<reference evidence="17" key="2">
    <citation type="submission" date="2015-10" db="EMBL/GenBank/DDBJ databases">
        <title>Improved Draft Genome Sequence of Clostridium pasteurianum Strain ATCC 6013 (DSM 525) Using a Hybrid Next-Generation Sequencing Approach.</title>
        <authorList>
            <person name="Pyne M.E."/>
            <person name="Utturkar S.M."/>
            <person name="Brown S.D."/>
            <person name="Moo-Young M."/>
            <person name="Chung D.A."/>
            <person name="Chou P.C."/>
        </authorList>
    </citation>
    <scope>NUCLEOTIDE SEQUENCE</scope>
    <source>
        <strain evidence="17">ATCC 6013</strain>
    </source>
</reference>
<evidence type="ECO:0000256" key="13">
    <source>
        <dbReference type="ARBA" id="ARBA00023136"/>
    </source>
</evidence>
<dbReference type="PANTHER" id="PTHR34220:SF7">
    <property type="entry name" value="SENSOR HISTIDINE KINASE YPDA"/>
    <property type="match status" value="1"/>
</dbReference>
<evidence type="ECO:0000256" key="11">
    <source>
        <dbReference type="ARBA" id="ARBA00022989"/>
    </source>
</evidence>
<dbReference type="InterPro" id="IPR010559">
    <property type="entry name" value="Sig_transdc_His_kin_internal"/>
</dbReference>
<keyword evidence="8" id="KW-0547">Nucleotide-binding</keyword>
<reference evidence="17 18" key="3">
    <citation type="journal article" name="Genome Announc.">
        <title>Improved Draft Genome Sequence of Clostridium pasteurianum Strain ATCC 6013 (DSM 525) Using a Hybrid Next-Generation Sequencing Approach.</title>
        <authorList>
            <person name="Pyne M.E."/>
            <person name="Utturkar S."/>
            <person name="Brown S.D."/>
            <person name="Moo-Young M."/>
            <person name="Chung D.A."/>
            <person name="Chou C.P."/>
        </authorList>
    </citation>
    <scope>NUCLEOTIDE SEQUENCE [LARGE SCALE GENOMIC DNA]</scope>
    <source>
        <strain evidence="17 18">ATCC 6013</strain>
    </source>
</reference>
<dbReference type="Gene3D" id="3.30.450.40">
    <property type="match status" value="1"/>
</dbReference>
<dbReference type="InterPro" id="IPR003594">
    <property type="entry name" value="HATPase_dom"/>
</dbReference>
<keyword evidence="6" id="KW-0808">Transferase</keyword>